<organism evidence="1 2">
    <name type="scientific">Desulfobulbus oligotrophicus</name>
    <dbReference type="NCBI Taxonomy" id="1909699"/>
    <lineage>
        <taxon>Bacteria</taxon>
        <taxon>Pseudomonadati</taxon>
        <taxon>Thermodesulfobacteriota</taxon>
        <taxon>Desulfobulbia</taxon>
        <taxon>Desulfobulbales</taxon>
        <taxon>Desulfobulbaceae</taxon>
        <taxon>Desulfobulbus</taxon>
    </lineage>
</organism>
<dbReference type="RefSeq" id="WP_199263487.1">
    <property type="nucleotide sequence ID" value="NZ_CP054140.1"/>
</dbReference>
<evidence type="ECO:0000313" key="1">
    <source>
        <dbReference type="EMBL" id="QQG64654.1"/>
    </source>
</evidence>
<dbReference type="KEGG" id="dog:HP555_01650"/>
<protein>
    <submittedName>
        <fullName evidence="1">Uncharacterized protein</fullName>
    </submittedName>
</protein>
<dbReference type="AlphaFoldDB" id="A0A7T5VB69"/>
<gene>
    <name evidence="1" type="ORF">HP555_01650</name>
</gene>
<sequence length="55" mass="6699">MIDLIRVEFDYYDISDELLAKEDFVKIVARFDIEIRDYQEGFEKNRQMSLFDISD</sequence>
<reference evidence="1 2" key="1">
    <citation type="submission" date="2020-05" db="EMBL/GenBank/DDBJ databases">
        <title>Complete genome of Desulfobulbus oligotrophicus.</title>
        <authorList>
            <person name="Podar M."/>
        </authorList>
    </citation>
    <scope>NUCLEOTIDE SEQUENCE [LARGE SCALE GENOMIC DNA]</scope>
    <source>
        <strain evidence="1 2">Prop6</strain>
    </source>
</reference>
<proteinExistence type="predicted"/>
<keyword evidence="2" id="KW-1185">Reference proteome</keyword>
<dbReference type="EMBL" id="CP054140">
    <property type="protein sequence ID" value="QQG64654.1"/>
    <property type="molecule type" value="Genomic_DNA"/>
</dbReference>
<evidence type="ECO:0000313" key="2">
    <source>
        <dbReference type="Proteomes" id="UP000596092"/>
    </source>
</evidence>
<name>A0A7T5VB69_9BACT</name>
<dbReference type="Proteomes" id="UP000596092">
    <property type="component" value="Chromosome"/>
</dbReference>
<accession>A0A7T5VB69</accession>